<feature type="region of interest" description="Disordered" evidence="1">
    <location>
        <begin position="113"/>
        <end position="148"/>
    </location>
</feature>
<reference evidence="2" key="1">
    <citation type="submission" date="2019-05" db="EMBL/GenBank/DDBJ databases">
        <title>Annotation for the trematode Fasciolopsis buski.</title>
        <authorList>
            <person name="Choi Y.-J."/>
        </authorList>
    </citation>
    <scope>NUCLEOTIDE SEQUENCE</scope>
    <source>
        <strain evidence="2">HT</strain>
        <tissue evidence="2">Whole worm</tissue>
    </source>
</reference>
<dbReference type="OrthoDB" id="6284104at2759"/>
<feature type="compositionally biased region" description="Basic residues" evidence="1">
    <location>
        <begin position="27"/>
        <end position="37"/>
    </location>
</feature>
<keyword evidence="3" id="KW-1185">Reference proteome</keyword>
<feature type="compositionally biased region" description="Low complexity" evidence="1">
    <location>
        <begin position="327"/>
        <end position="340"/>
    </location>
</feature>
<organism evidence="2 3">
    <name type="scientific">Fasciolopsis buskii</name>
    <dbReference type="NCBI Taxonomy" id="27845"/>
    <lineage>
        <taxon>Eukaryota</taxon>
        <taxon>Metazoa</taxon>
        <taxon>Spiralia</taxon>
        <taxon>Lophotrochozoa</taxon>
        <taxon>Platyhelminthes</taxon>
        <taxon>Trematoda</taxon>
        <taxon>Digenea</taxon>
        <taxon>Plagiorchiida</taxon>
        <taxon>Echinostomata</taxon>
        <taxon>Echinostomatoidea</taxon>
        <taxon>Fasciolidae</taxon>
        <taxon>Fasciolopsis</taxon>
    </lineage>
</organism>
<sequence>MGFGYGYSHPGAPPPHSHPLFSPNHSYVHHPHQHTHSHPPGTGSAPTGPPPGRAASHHFGPIPGNHHHQGLTVTQGHGTPLGSLTHSFASALSPGMNATMLMGHPGAAGPYAGSHLAQTANHSGAGGLIGPGQPAAGGPGPNSSIPPGALTMTSVNYWPNTAPGLTHLPAADFPLSAGPSNVNGFPTVTEQASPDGFGNTQLASGSQPNGLCSVFMSPNSAASTISRVQEDAVNGGLLGNFVPCIGTKDPGMLITDGTMVGGLPGLYASTPPASSTSPSPNALKLAGGSLQTCTVNSNGQGTSAAVPPAPPSSSFAAKQGLKPRYFQRNNNHSSHNSQSHTGHHSTGGRGNRNTVVAVKVGSKDKNAAGMVKGTRQNPLKVVVPNGPRLDENNSHDNNNKLLNTDKKYTTCSNSTIKGQDEVKETESGWQDGNIGSSTEDGRVSDSI</sequence>
<comment type="caution">
    <text evidence="2">The sequence shown here is derived from an EMBL/GenBank/DDBJ whole genome shotgun (WGS) entry which is preliminary data.</text>
</comment>
<name>A0A8E0RQA2_9TREM</name>
<dbReference type="Proteomes" id="UP000728185">
    <property type="component" value="Unassembled WGS sequence"/>
</dbReference>
<evidence type="ECO:0000256" key="1">
    <source>
        <dbReference type="SAM" id="MobiDB-lite"/>
    </source>
</evidence>
<dbReference type="EMBL" id="LUCM01007511">
    <property type="protein sequence ID" value="KAA0189815.1"/>
    <property type="molecule type" value="Genomic_DNA"/>
</dbReference>
<gene>
    <name evidence="2" type="ORF">FBUS_05996</name>
</gene>
<feature type="region of interest" description="Disordered" evidence="1">
    <location>
        <begin position="1"/>
        <end position="85"/>
    </location>
</feature>
<feature type="compositionally biased region" description="Gly residues" evidence="1">
    <location>
        <begin position="124"/>
        <end position="140"/>
    </location>
</feature>
<feature type="compositionally biased region" description="Polar residues" evidence="1">
    <location>
        <begin position="427"/>
        <end position="438"/>
    </location>
</feature>
<accession>A0A8E0RQA2</accession>
<feature type="compositionally biased region" description="Low complexity" evidence="1">
    <location>
        <begin position="1"/>
        <end position="10"/>
    </location>
</feature>
<evidence type="ECO:0000313" key="2">
    <source>
        <dbReference type="EMBL" id="KAA0189815.1"/>
    </source>
</evidence>
<evidence type="ECO:0000313" key="3">
    <source>
        <dbReference type="Proteomes" id="UP000728185"/>
    </source>
</evidence>
<proteinExistence type="predicted"/>
<feature type="compositionally biased region" description="Basic and acidic residues" evidence="1">
    <location>
        <begin position="388"/>
        <end position="408"/>
    </location>
</feature>
<feature type="region of interest" description="Disordered" evidence="1">
    <location>
        <begin position="294"/>
        <end position="352"/>
    </location>
</feature>
<protein>
    <submittedName>
        <fullName evidence="2">Uncharacterized protein</fullName>
    </submittedName>
</protein>
<feature type="compositionally biased region" description="Polar residues" evidence="1">
    <location>
        <begin position="71"/>
        <end position="85"/>
    </location>
</feature>
<feature type="region of interest" description="Disordered" evidence="1">
    <location>
        <begin position="379"/>
        <end position="447"/>
    </location>
</feature>
<dbReference type="AlphaFoldDB" id="A0A8E0RQA2"/>